<feature type="transmembrane region" description="Helical" evidence="1">
    <location>
        <begin position="32"/>
        <end position="52"/>
    </location>
</feature>
<evidence type="ECO:0000256" key="1">
    <source>
        <dbReference type="SAM" id="Phobius"/>
    </source>
</evidence>
<dbReference type="Proteomes" id="UP000245778">
    <property type="component" value="Unassembled WGS sequence"/>
</dbReference>
<sequence length="187" mass="19515">MGKLMKCKTCGAEITKSEKACPLCGAKQHKGVYVACAVVAAIAVIGCVAVVAGSMGGRTSSTQNTQGDHTAKTLTFSGDGFEAEYKGCSSSDLVDGCFYVSLSVNNTGDVEQMYVLDDVYVENSHCSTGTGLPVTALPGKGVTGSFIVSCETPLEDVEKVEFRLSVLNSETLDQLTESDVITVYPNG</sequence>
<reference evidence="2 3" key="1">
    <citation type="submission" date="2018-04" db="EMBL/GenBank/DDBJ databases">
        <title>Genomic Encyclopedia of Type Strains, Phase IV (KMG-IV): sequencing the most valuable type-strain genomes for metagenomic binning, comparative biology and taxonomic classification.</title>
        <authorList>
            <person name="Goeker M."/>
        </authorList>
    </citation>
    <scope>NUCLEOTIDE SEQUENCE [LARGE SCALE GENOMIC DNA]</scope>
    <source>
        <strain evidence="2 3">DSM 26588</strain>
    </source>
</reference>
<dbReference type="OrthoDB" id="1669102at2"/>
<dbReference type="GeneID" id="93229127"/>
<evidence type="ECO:0000313" key="2">
    <source>
        <dbReference type="EMBL" id="PVY47068.1"/>
    </source>
</evidence>
<dbReference type="RefSeq" id="WP_116722500.1">
    <property type="nucleotide sequence ID" value="NZ_CP011524.1"/>
</dbReference>
<protein>
    <recommendedName>
        <fullName evidence="4">Zinc-ribbon domain-containing protein</fullName>
    </recommendedName>
</protein>
<dbReference type="EMBL" id="QEKK01000011">
    <property type="protein sequence ID" value="PVY47068.1"/>
    <property type="molecule type" value="Genomic_DNA"/>
</dbReference>
<name>A0A2U1BEJ8_9FIRM</name>
<gene>
    <name evidence="2" type="ORF">C7373_11171</name>
</gene>
<comment type="caution">
    <text evidence="2">The sequence shown here is derived from an EMBL/GenBank/DDBJ whole genome shotgun (WGS) entry which is preliminary data.</text>
</comment>
<keyword evidence="1" id="KW-0812">Transmembrane</keyword>
<evidence type="ECO:0000313" key="3">
    <source>
        <dbReference type="Proteomes" id="UP000245778"/>
    </source>
</evidence>
<organism evidence="2 3">
    <name type="scientific">Intestinimonas butyriciproducens</name>
    <dbReference type="NCBI Taxonomy" id="1297617"/>
    <lineage>
        <taxon>Bacteria</taxon>
        <taxon>Bacillati</taxon>
        <taxon>Bacillota</taxon>
        <taxon>Clostridia</taxon>
        <taxon>Eubacteriales</taxon>
        <taxon>Intestinimonas</taxon>
    </lineage>
</organism>
<proteinExistence type="predicted"/>
<keyword evidence="1" id="KW-0472">Membrane</keyword>
<dbReference type="AlphaFoldDB" id="A0A2U1BEJ8"/>
<evidence type="ECO:0008006" key="4">
    <source>
        <dbReference type="Google" id="ProtNLM"/>
    </source>
</evidence>
<keyword evidence="1" id="KW-1133">Transmembrane helix</keyword>
<accession>A0A2U1BEJ8</accession>